<dbReference type="OrthoDB" id="6017at2759"/>
<protein>
    <submittedName>
        <fullName evidence="1">Uncharacterized protein</fullName>
    </submittedName>
</protein>
<reference evidence="1 2" key="1">
    <citation type="submission" date="2015-07" db="EMBL/GenBank/DDBJ databases">
        <title>Comparative genomics of the Sigatoka disease complex on banana suggests a link between parallel evolutionary changes in Pseudocercospora fijiensis and Pseudocercospora eumusae and increased virulence on the banana host.</title>
        <authorList>
            <person name="Chang T.-C."/>
            <person name="Salvucci A."/>
            <person name="Crous P.W."/>
            <person name="Stergiopoulos I."/>
        </authorList>
    </citation>
    <scope>NUCLEOTIDE SEQUENCE [LARGE SCALE GENOMIC DNA]</scope>
    <source>
        <strain evidence="1 2">CBS 116634</strain>
    </source>
</reference>
<dbReference type="AlphaFoldDB" id="A0A139IKL3"/>
<accession>A0A139IKL3</accession>
<dbReference type="EMBL" id="LFZO01000067">
    <property type="protein sequence ID" value="KXT15076.1"/>
    <property type="molecule type" value="Genomic_DNA"/>
</dbReference>
<keyword evidence="2" id="KW-1185">Reference proteome</keyword>
<proteinExistence type="predicted"/>
<evidence type="ECO:0000313" key="2">
    <source>
        <dbReference type="Proteomes" id="UP000073492"/>
    </source>
</evidence>
<evidence type="ECO:0000313" key="1">
    <source>
        <dbReference type="EMBL" id="KXT15076.1"/>
    </source>
</evidence>
<dbReference type="Proteomes" id="UP000073492">
    <property type="component" value="Unassembled WGS sequence"/>
</dbReference>
<comment type="caution">
    <text evidence="1">The sequence shown here is derived from an EMBL/GenBank/DDBJ whole genome shotgun (WGS) entry which is preliminary data.</text>
</comment>
<name>A0A139IKL3_9PEZI</name>
<gene>
    <name evidence="1" type="ORF">AC579_1511</name>
</gene>
<organism evidence="1 2">
    <name type="scientific">Pseudocercospora musae</name>
    <dbReference type="NCBI Taxonomy" id="113226"/>
    <lineage>
        <taxon>Eukaryota</taxon>
        <taxon>Fungi</taxon>
        <taxon>Dikarya</taxon>
        <taxon>Ascomycota</taxon>
        <taxon>Pezizomycotina</taxon>
        <taxon>Dothideomycetes</taxon>
        <taxon>Dothideomycetidae</taxon>
        <taxon>Mycosphaerellales</taxon>
        <taxon>Mycosphaerellaceae</taxon>
        <taxon>Pseudocercospora</taxon>
    </lineage>
</organism>
<sequence>MPGLRPPSHCTNYDHRHSDIAHTAFIMICLLYTSTSKASTNIALISLGAGDKQTRKQRNPHESADIVCQPLAQFIDPRRETVSRLLEKMACASYRQILQTISAHATCPFDLLLTRDEDN</sequence>